<dbReference type="EMBL" id="OQ190478">
    <property type="protein sequence ID" value="WDS51682.1"/>
    <property type="molecule type" value="Genomic_DNA"/>
</dbReference>
<dbReference type="Proteomes" id="UP001215092">
    <property type="component" value="Segment"/>
</dbReference>
<evidence type="ECO:0000313" key="2">
    <source>
        <dbReference type="Proteomes" id="UP001215092"/>
    </source>
</evidence>
<organism evidence="1 2">
    <name type="scientific">Microbacterium phage Barnstormer</name>
    <dbReference type="NCBI Taxonomy" id="3028491"/>
    <lineage>
        <taxon>Viruses</taxon>
        <taxon>Duplodnaviria</taxon>
        <taxon>Heunggongvirae</taxon>
        <taxon>Uroviricota</taxon>
        <taxon>Caudoviricetes</taxon>
        <taxon>Casidaviridae</taxon>
        <taxon>Barnstormervirus</taxon>
        <taxon>Barnstormervirus barnstormer</taxon>
    </lineage>
</organism>
<evidence type="ECO:0000313" key="1">
    <source>
        <dbReference type="EMBL" id="WDS51682.1"/>
    </source>
</evidence>
<reference evidence="1 2" key="1">
    <citation type="submission" date="2023-01" db="EMBL/GenBank/DDBJ databases">
        <authorList>
            <person name="Edelman T.J."/>
            <person name="Baldwin A.R."/>
            <person name="Chauncey H.A."/>
            <person name="Connelly K.A."/>
            <person name="Daniel I."/>
            <person name="Fitzgerald E.B."/>
            <person name="McKinney B.E."/>
            <person name="Murray D.M."/>
            <person name="Parshall S."/>
            <person name="Stokes L.T."/>
            <person name="Tanaka K.N."/>
            <person name="Vinson E.C."/>
            <person name="Klevikis C."/>
            <person name="Temple L."/>
            <person name="Rinehart C.A."/>
            <person name="Garlena R.A."/>
            <person name="Russell D.A."/>
            <person name="Jacobs-Sera D."/>
            <person name="Hatfull G.F."/>
        </authorList>
    </citation>
    <scope>NUCLEOTIDE SEQUENCE [LARGE SCALE GENOMIC DNA]</scope>
</reference>
<name>A0AAF0CJY8_9CAUD</name>
<proteinExistence type="predicted"/>
<sequence>MTTSPARLLVTERPYFRIGLETYHLDREAYAEDAPRVGDVVMLADPEQEPDEDGDLEVIFEGIAYSINTAVLADVI</sequence>
<protein>
    <submittedName>
        <fullName evidence="1">Uncharacterized protein</fullName>
    </submittedName>
</protein>
<accession>A0AAF0CJY8</accession>
<keyword evidence="2" id="KW-1185">Reference proteome</keyword>
<gene>
    <name evidence="1" type="primary">45</name>
    <name evidence="1" type="ORF">SEA_BARNSTORMER_45</name>
</gene>